<keyword evidence="2" id="KW-0472">Membrane</keyword>
<gene>
    <name evidence="3" type="ORF">SAMN02745673_02862</name>
</gene>
<accession>A0A1T4RPN6</accession>
<evidence type="ECO:0000313" key="4">
    <source>
        <dbReference type="Proteomes" id="UP000190637"/>
    </source>
</evidence>
<dbReference type="STRING" id="1122192.SAMN02745673_02862"/>
<keyword evidence="4" id="KW-1185">Reference proteome</keyword>
<evidence type="ECO:0000256" key="2">
    <source>
        <dbReference type="SAM" id="Phobius"/>
    </source>
</evidence>
<evidence type="ECO:0000313" key="3">
    <source>
        <dbReference type="EMBL" id="SKA17837.1"/>
    </source>
</evidence>
<keyword evidence="2" id="KW-1133">Transmembrane helix</keyword>
<feature type="transmembrane region" description="Helical" evidence="2">
    <location>
        <begin position="24"/>
        <end position="45"/>
    </location>
</feature>
<feature type="compositionally biased region" description="Gly residues" evidence="1">
    <location>
        <begin position="225"/>
        <end position="239"/>
    </location>
</feature>
<feature type="region of interest" description="Disordered" evidence="1">
    <location>
        <begin position="223"/>
        <end position="257"/>
    </location>
</feature>
<dbReference type="OrthoDB" id="3455227at2"/>
<organism evidence="3 4">
    <name type="scientific">Marinactinospora thermotolerans DSM 45154</name>
    <dbReference type="NCBI Taxonomy" id="1122192"/>
    <lineage>
        <taxon>Bacteria</taxon>
        <taxon>Bacillati</taxon>
        <taxon>Actinomycetota</taxon>
        <taxon>Actinomycetes</taxon>
        <taxon>Streptosporangiales</taxon>
        <taxon>Nocardiopsidaceae</taxon>
        <taxon>Marinactinospora</taxon>
    </lineage>
</organism>
<sequence length="457" mass="48408">MSPSPPSPFFPLRPRDRSDRGGGLLEYAALVGLAAAVLAVLVIGLPRTSLPERIEQVICAIFGSDCDVPPPVAEEDYEPAQCLVSQEHEVSGMSFTVVVTFGEEVSYLTKHYSDGRTHLTVVDTAKLEASLGLGAGVGVGRALELGGDVSLTGALSVANGSTWVFDSAEEATAFRDLIDEHELYEYQLQHNPIGTWLFGDEPDPIRDPDITRVSGRAELEASASLGGGLGSGPGDGGGRSDSPTAEERPEWSVSPRLRAEGAVGVTSVLSRETDGRDGSTSTVYELGGTASIGADWVVGDWTQSPGTSGSLSIKENARGEIVSIALTRTTRGADGPEVVTTELDVEDAEERAIVEEWLGVFWDDQVLPLTWDDMAPTELVSDPSPMDRLLFEEGRTSSVSYGETSDVQKVGVSGKLGVALGIGATWGDERLDVTEARYLGAPDGTSRDYVAWEGCSR</sequence>
<proteinExistence type="predicted"/>
<keyword evidence="2" id="KW-0812">Transmembrane</keyword>
<dbReference type="RefSeq" id="WP_078762171.1">
    <property type="nucleotide sequence ID" value="NZ_FUWS01000007.1"/>
</dbReference>
<reference evidence="3 4" key="1">
    <citation type="submission" date="2017-02" db="EMBL/GenBank/DDBJ databases">
        <authorList>
            <person name="Peterson S.W."/>
        </authorList>
    </citation>
    <scope>NUCLEOTIDE SEQUENCE [LARGE SCALE GENOMIC DNA]</scope>
    <source>
        <strain evidence="3 4">DSM 45154</strain>
    </source>
</reference>
<dbReference type="Proteomes" id="UP000190637">
    <property type="component" value="Unassembled WGS sequence"/>
</dbReference>
<protein>
    <submittedName>
        <fullName evidence="3">Uncharacterized protein</fullName>
    </submittedName>
</protein>
<dbReference type="AlphaFoldDB" id="A0A1T4RPN6"/>
<name>A0A1T4RPN6_9ACTN</name>
<feature type="region of interest" description="Disordered" evidence="1">
    <location>
        <begin position="263"/>
        <end position="282"/>
    </location>
</feature>
<evidence type="ECO:0000256" key="1">
    <source>
        <dbReference type="SAM" id="MobiDB-lite"/>
    </source>
</evidence>
<dbReference type="EMBL" id="FUWS01000007">
    <property type="protein sequence ID" value="SKA17837.1"/>
    <property type="molecule type" value="Genomic_DNA"/>
</dbReference>